<comment type="similarity">
    <text evidence="1">Belongs to the UPF0098 family.</text>
</comment>
<dbReference type="InterPro" id="IPR005247">
    <property type="entry name" value="YbhB_YbcL/LppC-like"/>
</dbReference>
<comment type="caution">
    <text evidence="2">The sequence shown here is derived from an EMBL/GenBank/DDBJ whole genome shotgun (WGS) entry which is preliminary data.</text>
</comment>
<dbReference type="InterPro" id="IPR036610">
    <property type="entry name" value="PEBP-like_sf"/>
</dbReference>
<dbReference type="OrthoDB" id="9797506at2"/>
<name>A0A2V1KB53_9ACTO</name>
<dbReference type="EMBL" id="QETB01000002">
    <property type="protein sequence ID" value="PWF26686.1"/>
    <property type="molecule type" value="Genomic_DNA"/>
</dbReference>
<evidence type="ECO:0000313" key="2">
    <source>
        <dbReference type="EMBL" id="PWF26686.1"/>
    </source>
</evidence>
<reference evidence="3" key="1">
    <citation type="submission" date="2018-05" db="EMBL/GenBank/DDBJ databases">
        <authorList>
            <person name="Li Y."/>
        </authorList>
    </citation>
    <scope>NUCLEOTIDE SEQUENCE [LARGE SCALE GENOMIC DNA]</scope>
    <source>
        <strain evidence="3">sk1b4</strain>
    </source>
</reference>
<accession>A0A2V1KB53</accession>
<protein>
    <submittedName>
        <fullName evidence="2">YbhB/YbcL family Raf kinase inhibitor-like protein</fullName>
    </submittedName>
</protein>
<dbReference type="InterPro" id="IPR008914">
    <property type="entry name" value="PEBP"/>
</dbReference>
<dbReference type="SUPFAM" id="SSF49777">
    <property type="entry name" value="PEBP-like"/>
    <property type="match status" value="1"/>
</dbReference>
<dbReference type="CDD" id="cd00865">
    <property type="entry name" value="PEBP_bact_arch"/>
    <property type="match status" value="1"/>
</dbReference>
<sequence>MDITRPIAPEPYNLLPPCPSFTLTSTDMHDGEALPLIHTADGANLSPQLSWEGFPEETQSFLVSCFDPDAPTPAGYWHWTILDVPRTTTSLDQGAGSSDILLPDPAAHVNNDASEARYAGSAPPAGDRPHRYIFAVHALDVPTLGLDASAVTATTTAFTALFHTIARARLTTTYQRP</sequence>
<dbReference type="Proteomes" id="UP000245283">
    <property type="component" value="Unassembled WGS sequence"/>
</dbReference>
<dbReference type="NCBIfam" id="TIGR00481">
    <property type="entry name" value="YbhB/YbcL family Raf kinase inhibitor-like protein"/>
    <property type="match status" value="1"/>
</dbReference>
<dbReference type="AlphaFoldDB" id="A0A2V1KB53"/>
<keyword evidence="3" id="KW-1185">Reference proteome</keyword>
<evidence type="ECO:0000256" key="1">
    <source>
        <dbReference type="ARBA" id="ARBA00007120"/>
    </source>
</evidence>
<dbReference type="RefSeq" id="WP_109093332.1">
    <property type="nucleotide sequence ID" value="NZ_CAMELQ010000008.1"/>
</dbReference>
<proteinExistence type="inferred from homology"/>
<dbReference type="Pfam" id="PF01161">
    <property type="entry name" value="PBP"/>
    <property type="match status" value="1"/>
</dbReference>
<organism evidence="2 3">
    <name type="scientific">Ancrocorticia populi</name>
    <dbReference type="NCBI Taxonomy" id="2175228"/>
    <lineage>
        <taxon>Bacteria</taxon>
        <taxon>Bacillati</taxon>
        <taxon>Actinomycetota</taxon>
        <taxon>Actinomycetes</taxon>
        <taxon>Actinomycetales</taxon>
        <taxon>Actinomycetaceae</taxon>
        <taxon>Ancrocorticia</taxon>
    </lineage>
</organism>
<dbReference type="PANTHER" id="PTHR30289">
    <property type="entry name" value="UNCHARACTERIZED PROTEIN YBCL-RELATED"/>
    <property type="match status" value="1"/>
</dbReference>
<evidence type="ECO:0000313" key="3">
    <source>
        <dbReference type="Proteomes" id="UP000245283"/>
    </source>
</evidence>
<dbReference type="PANTHER" id="PTHR30289:SF1">
    <property type="entry name" value="PEBP (PHOSPHATIDYLETHANOLAMINE-BINDING PROTEIN) FAMILY PROTEIN"/>
    <property type="match status" value="1"/>
</dbReference>
<dbReference type="Gene3D" id="3.90.280.10">
    <property type="entry name" value="PEBP-like"/>
    <property type="match status" value="1"/>
</dbReference>
<gene>
    <name evidence="2" type="ORF">DD236_05195</name>
</gene>